<keyword evidence="8" id="KW-1185">Reference proteome</keyword>
<gene>
    <name evidence="7" type="ORF">OTU49_007782</name>
</gene>
<evidence type="ECO:0000256" key="4">
    <source>
        <dbReference type="ARBA" id="ARBA00023136"/>
    </source>
</evidence>
<dbReference type="PANTHER" id="PTHR13800">
    <property type="entry name" value="TRANSIENT RECEPTOR POTENTIAL CATION CHANNEL, SUBFAMILY M, MEMBER 6"/>
    <property type="match status" value="1"/>
</dbReference>
<feature type="transmembrane region" description="Helical" evidence="5">
    <location>
        <begin position="29"/>
        <end position="49"/>
    </location>
</feature>
<evidence type="ECO:0000256" key="3">
    <source>
        <dbReference type="ARBA" id="ARBA00022989"/>
    </source>
</evidence>
<sequence length="350" mass="41268">SFQKLGDNGGELTTLQKLLVFYKSPISKFCYHSSAYVIFLVLYAYVVLFDFEYEMTYMEIFLLIWIFNHLINEIAEIAAEPSLSLRGKINDWVSSVWNRFDMVSLLLTCMALGLRLHRQTFTWGRIAYAINTTVFYCRLFRIYHVSYHLGPKLVIFYRMISEVLVFLALLVIFILGYGIASQSLLHLSRNAFTLNSTSISNIMKDVLLTPYWQMYGELQLEEIAGEDEQVCHQKSCWVNEVCFKDNTSCTKELDCVCENPTDYSWVVNLMLFFYLIIGNIMLLNLLIAIFTYVFDEVQENSMEIWKFEMLRLIQEYDFKPALVPPFVVIEYLWRVCKYLWKLTCREEKEN</sequence>
<keyword evidence="3 5" id="KW-1133">Transmembrane helix</keyword>
<feature type="transmembrane region" description="Helical" evidence="5">
    <location>
        <begin position="271"/>
        <end position="294"/>
    </location>
</feature>
<comment type="subcellular location">
    <subcellularLocation>
        <location evidence="1">Membrane</location>
        <topology evidence="1">Multi-pass membrane protein</topology>
    </subcellularLocation>
</comment>
<evidence type="ECO:0000313" key="7">
    <source>
        <dbReference type="EMBL" id="KAK8731063.1"/>
    </source>
</evidence>
<feature type="non-terminal residue" evidence="7">
    <location>
        <position position="1"/>
    </location>
</feature>
<dbReference type="Pfam" id="PF00520">
    <property type="entry name" value="Ion_trans"/>
    <property type="match status" value="1"/>
</dbReference>
<dbReference type="GO" id="GO:0099604">
    <property type="term" value="F:ligand-gated calcium channel activity"/>
    <property type="evidence" value="ECO:0007669"/>
    <property type="project" value="TreeGrafter"/>
</dbReference>
<evidence type="ECO:0000259" key="6">
    <source>
        <dbReference type="Pfam" id="PF00520"/>
    </source>
</evidence>
<accession>A0AAW0WUZ0</accession>
<organism evidence="7 8">
    <name type="scientific">Cherax quadricarinatus</name>
    <name type="common">Australian red claw crayfish</name>
    <dbReference type="NCBI Taxonomy" id="27406"/>
    <lineage>
        <taxon>Eukaryota</taxon>
        <taxon>Metazoa</taxon>
        <taxon>Ecdysozoa</taxon>
        <taxon>Arthropoda</taxon>
        <taxon>Crustacea</taxon>
        <taxon>Multicrustacea</taxon>
        <taxon>Malacostraca</taxon>
        <taxon>Eumalacostraca</taxon>
        <taxon>Eucarida</taxon>
        <taxon>Decapoda</taxon>
        <taxon>Pleocyemata</taxon>
        <taxon>Astacidea</taxon>
        <taxon>Parastacoidea</taxon>
        <taxon>Parastacidae</taxon>
        <taxon>Cherax</taxon>
    </lineage>
</organism>
<feature type="non-terminal residue" evidence="7">
    <location>
        <position position="350"/>
    </location>
</feature>
<comment type="caution">
    <text evidence="7">The sequence shown here is derived from an EMBL/GenBank/DDBJ whole genome shotgun (WGS) entry which is preliminary data.</text>
</comment>
<dbReference type="Proteomes" id="UP001445076">
    <property type="component" value="Unassembled WGS sequence"/>
</dbReference>
<reference evidence="7 8" key="1">
    <citation type="journal article" date="2024" name="BMC Genomics">
        <title>Genome assembly of redclaw crayfish (Cherax quadricarinatus) provides insights into its immune adaptation and hypoxia tolerance.</title>
        <authorList>
            <person name="Liu Z."/>
            <person name="Zheng J."/>
            <person name="Li H."/>
            <person name="Fang K."/>
            <person name="Wang S."/>
            <person name="He J."/>
            <person name="Zhou D."/>
            <person name="Weng S."/>
            <person name="Chi M."/>
            <person name="Gu Z."/>
            <person name="He J."/>
            <person name="Li F."/>
            <person name="Wang M."/>
        </authorList>
    </citation>
    <scope>NUCLEOTIDE SEQUENCE [LARGE SCALE GENOMIC DNA]</scope>
    <source>
        <strain evidence="7">ZL_2023a</strain>
    </source>
</reference>
<evidence type="ECO:0000313" key="8">
    <source>
        <dbReference type="Proteomes" id="UP001445076"/>
    </source>
</evidence>
<evidence type="ECO:0000256" key="2">
    <source>
        <dbReference type="ARBA" id="ARBA00022692"/>
    </source>
</evidence>
<dbReference type="PANTHER" id="PTHR13800:SF12">
    <property type="entry name" value="TRANSIENT RECEPTOR POTENTIAL CATION CHANNEL SUBFAMILY M MEMBER-LIKE 2"/>
    <property type="match status" value="1"/>
</dbReference>
<evidence type="ECO:0000256" key="5">
    <source>
        <dbReference type="SAM" id="Phobius"/>
    </source>
</evidence>
<evidence type="ECO:0000256" key="1">
    <source>
        <dbReference type="ARBA" id="ARBA00004141"/>
    </source>
</evidence>
<keyword evidence="4 5" id="KW-0472">Membrane</keyword>
<proteinExistence type="predicted"/>
<dbReference type="AlphaFoldDB" id="A0AAW0WUZ0"/>
<feature type="domain" description="Ion transport" evidence="6">
    <location>
        <begin position="37"/>
        <end position="301"/>
    </location>
</feature>
<name>A0AAW0WUZ0_CHEQU</name>
<dbReference type="GO" id="GO:0005886">
    <property type="term" value="C:plasma membrane"/>
    <property type="evidence" value="ECO:0007669"/>
    <property type="project" value="TreeGrafter"/>
</dbReference>
<protein>
    <recommendedName>
        <fullName evidence="6">Ion transport domain-containing protein</fullName>
    </recommendedName>
</protein>
<dbReference type="InterPro" id="IPR005821">
    <property type="entry name" value="Ion_trans_dom"/>
</dbReference>
<feature type="transmembrane region" description="Helical" evidence="5">
    <location>
        <begin position="155"/>
        <end position="180"/>
    </location>
</feature>
<dbReference type="InterPro" id="IPR050927">
    <property type="entry name" value="TRPM"/>
</dbReference>
<dbReference type="EMBL" id="JARKIK010000062">
    <property type="protein sequence ID" value="KAK8731063.1"/>
    <property type="molecule type" value="Genomic_DNA"/>
</dbReference>
<keyword evidence="2 5" id="KW-0812">Transmembrane</keyword>